<accession>A0A6A6VBP8</accession>
<dbReference type="SUPFAM" id="SSF55418">
    <property type="entry name" value="eIF4e-like"/>
    <property type="match status" value="1"/>
</dbReference>
<proteinExistence type="inferred from homology"/>
<evidence type="ECO:0000313" key="2">
    <source>
        <dbReference type="EMBL" id="KAF2747164.1"/>
    </source>
</evidence>
<protein>
    <submittedName>
        <fullName evidence="2">DUF1917-domain-containing protein</fullName>
    </submittedName>
</protein>
<dbReference type="AlphaFoldDB" id="A0A6A6VBP8"/>
<dbReference type="Gene3D" id="3.30.760.10">
    <property type="entry name" value="RNA Cap, Translation Initiation Factor Eif4e"/>
    <property type="match status" value="1"/>
</dbReference>
<name>A0A6A6VBP8_9PLEO</name>
<dbReference type="EMBL" id="MU006574">
    <property type="protein sequence ID" value="KAF2747164.1"/>
    <property type="molecule type" value="Genomic_DNA"/>
</dbReference>
<evidence type="ECO:0000256" key="1">
    <source>
        <dbReference type="ARBA" id="ARBA00010568"/>
    </source>
</evidence>
<sequence length="293" mass="33310">MKDYVMGDGWISDDSSFFGDEDEKERLLSLCDSFDTSAYWRKSKMADINSLLRPEQPAPDLHNIYKGRFDSWQMHETPEDFVRRLPPLTTTVDVAPWIWVANPHRDGQDRSGRAHVHDELIPRGMQLLQASMQHRASIRASTVPQGRAGVTRTLKQESEALTQRITKLAEETNVLSGKWMLFPSDQDLPRVWKAVVEGTINNRLGSAAKVATDQGNSGNRLICIYTKDFRDKQDVLRILQELERMGLVGRGRGIYYKTDVYTYLDIYGKNAEDYGLRASLYSSQNLLAAANAH</sequence>
<dbReference type="InterPro" id="IPR023398">
    <property type="entry name" value="TIF_eIF4e-like"/>
</dbReference>
<dbReference type="Proteomes" id="UP000799440">
    <property type="component" value="Unassembled WGS sequence"/>
</dbReference>
<reference evidence="2" key="1">
    <citation type="journal article" date="2020" name="Stud. Mycol.">
        <title>101 Dothideomycetes genomes: a test case for predicting lifestyles and emergence of pathogens.</title>
        <authorList>
            <person name="Haridas S."/>
            <person name="Albert R."/>
            <person name="Binder M."/>
            <person name="Bloem J."/>
            <person name="Labutti K."/>
            <person name="Salamov A."/>
            <person name="Andreopoulos B."/>
            <person name="Baker S."/>
            <person name="Barry K."/>
            <person name="Bills G."/>
            <person name="Bluhm B."/>
            <person name="Cannon C."/>
            <person name="Castanera R."/>
            <person name="Culley D."/>
            <person name="Daum C."/>
            <person name="Ezra D."/>
            <person name="Gonzalez J."/>
            <person name="Henrissat B."/>
            <person name="Kuo A."/>
            <person name="Liang C."/>
            <person name="Lipzen A."/>
            <person name="Lutzoni F."/>
            <person name="Magnuson J."/>
            <person name="Mondo S."/>
            <person name="Nolan M."/>
            <person name="Ohm R."/>
            <person name="Pangilinan J."/>
            <person name="Park H.-J."/>
            <person name="Ramirez L."/>
            <person name="Alfaro M."/>
            <person name="Sun H."/>
            <person name="Tritt A."/>
            <person name="Yoshinaga Y."/>
            <person name="Zwiers L.-H."/>
            <person name="Turgeon B."/>
            <person name="Goodwin S."/>
            <person name="Spatafora J."/>
            <person name="Crous P."/>
            <person name="Grigoriev I."/>
        </authorList>
    </citation>
    <scope>NUCLEOTIDE SEQUENCE</scope>
    <source>
        <strain evidence="2">CBS 119925</strain>
    </source>
</reference>
<evidence type="ECO:0000313" key="3">
    <source>
        <dbReference type="Proteomes" id="UP000799440"/>
    </source>
</evidence>
<dbReference type="OrthoDB" id="10067381at2759"/>
<dbReference type="PANTHER" id="PTHR31977:SF1">
    <property type="entry name" value="UPF0696 PROTEIN C11ORF68"/>
    <property type="match status" value="1"/>
</dbReference>
<dbReference type="InterPro" id="IPR015034">
    <property type="entry name" value="Bles03"/>
</dbReference>
<organism evidence="2 3">
    <name type="scientific">Sporormia fimetaria CBS 119925</name>
    <dbReference type="NCBI Taxonomy" id="1340428"/>
    <lineage>
        <taxon>Eukaryota</taxon>
        <taxon>Fungi</taxon>
        <taxon>Dikarya</taxon>
        <taxon>Ascomycota</taxon>
        <taxon>Pezizomycotina</taxon>
        <taxon>Dothideomycetes</taxon>
        <taxon>Pleosporomycetidae</taxon>
        <taxon>Pleosporales</taxon>
        <taxon>Sporormiaceae</taxon>
        <taxon>Sporormia</taxon>
    </lineage>
</organism>
<comment type="similarity">
    <text evidence="1">Belongs to the UPF0696 family.</text>
</comment>
<dbReference type="PANTHER" id="PTHR31977">
    <property type="entry name" value="UPF0696 PROTEIN C11ORF68"/>
    <property type="match status" value="1"/>
</dbReference>
<keyword evidence="3" id="KW-1185">Reference proteome</keyword>
<gene>
    <name evidence="2" type="ORF">M011DRAFT_477610</name>
</gene>
<dbReference type="Pfam" id="PF08939">
    <property type="entry name" value="Bles03"/>
    <property type="match status" value="1"/>
</dbReference>